<evidence type="ECO:0000313" key="2">
    <source>
        <dbReference type="Proteomes" id="UP000051330"/>
    </source>
</evidence>
<dbReference type="InterPro" id="IPR029058">
    <property type="entry name" value="AB_hydrolase_fold"/>
</dbReference>
<dbReference type="Gene3D" id="3.40.50.1820">
    <property type="entry name" value="alpha/beta hydrolase"/>
    <property type="match status" value="1"/>
</dbReference>
<gene>
    <name evidence="1" type="ORF">FD09_GL000938</name>
</gene>
<dbReference type="PANTHER" id="PTHR48098">
    <property type="entry name" value="ENTEROCHELIN ESTERASE-RELATED"/>
    <property type="match status" value="1"/>
</dbReference>
<dbReference type="InterPro" id="IPR050583">
    <property type="entry name" value="Mycobacterial_A85_antigen"/>
</dbReference>
<proteinExistence type="predicted"/>
<evidence type="ECO:0000313" key="1">
    <source>
        <dbReference type="EMBL" id="KRL10792.1"/>
    </source>
</evidence>
<dbReference type="STRING" id="1423792.FD09_GL000938"/>
<dbReference type="EMBL" id="AZEC01000014">
    <property type="protein sequence ID" value="KRL10792.1"/>
    <property type="molecule type" value="Genomic_DNA"/>
</dbReference>
<name>A0A0R1N425_9LACO</name>
<dbReference type="InterPro" id="IPR000801">
    <property type="entry name" value="Esterase-like"/>
</dbReference>
<dbReference type="AlphaFoldDB" id="A0A0R1N425"/>
<dbReference type="Pfam" id="PF00756">
    <property type="entry name" value="Esterase"/>
    <property type="match status" value="1"/>
</dbReference>
<protein>
    <submittedName>
        <fullName evidence="1">Esterase family protein</fullName>
    </submittedName>
</protein>
<keyword evidence="2" id="KW-1185">Reference proteome</keyword>
<comment type="caution">
    <text evidence="1">The sequence shown here is derived from an EMBL/GenBank/DDBJ whole genome shotgun (WGS) entry which is preliminary data.</text>
</comment>
<organism evidence="1 2">
    <name type="scientific">Schleiferilactobacillus perolens DSM 12744</name>
    <dbReference type="NCBI Taxonomy" id="1423792"/>
    <lineage>
        <taxon>Bacteria</taxon>
        <taxon>Bacillati</taxon>
        <taxon>Bacillota</taxon>
        <taxon>Bacilli</taxon>
        <taxon>Lactobacillales</taxon>
        <taxon>Lactobacillaceae</taxon>
        <taxon>Schleiferilactobacillus</taxon>
    </lineage>
</organism>
<sequence length="249" mass="28293">MYSPLLGIDWNYAVYLPVNYQLDTTTAYPVLYMLSGLYGNYRDFLTRMPSQAILDKEIQAAGPMIVIFVDGFNSFYINARHGMAMEDALICDLVPAMAERYRIQSGASHHAIGGIGMGGYGAARFVLRYPDIFAKGLLISPTVWERLKNTSPLRQHLHAFNDGQEPWSDRVYTSHFPTHDVHHRMTGLSFYIETSATDHTIPVHDVRDFATVLREAEIPVDYVQDETGTHGWAYWQPAVARAYRWLLGQ</sequence>
<dbReference type="Proteomes" id="UP000051330">
    <property type="component" value="Unassembled WGS sequence"/>
</dbReference>
<dbReference type="SUPFAM" id="SSF53474">
    <property type="entry name" value="alpha/beta-Hydrolases"/>
    <property type="match status" value="1"/>
</dbReference>
<dbReference type="PATRIC" id="fig|1423792.3.peg.958"/>
<accession>A0A0R1N425</accession>
<reference evidence="1 2" key="1">
    <citation type="journal article" date="2015" name="Genome Announc.">
        <title>Expanding the biotechnology potential of lactobacilli through comparative genomics of 213 strains and associated genera.</title>
        <authorList>
            <person name="Sun Z."/>
            <person name="Harris H.M."/>
            <person name="McCann A."/>
            <person name="Guo C."/>
            <person name="Argimon S."/>
            <person name="Zhang W."/>
            <person name="Yang X."/>
            <person name="Jeffery I.B."/>
            <person name="Cooney J.C."/>
            <person name="Kagawa T.F."/>
            <person name="Liu W."/>
            <person name="Song Y."/>
            <person name="Salvetti E."/>
            <person name="Wrobel A."/>
            <person name="Rasinkangas P."/>
            <person name="Parkhill J."/>
            <person name="Rea M.C."/>
            <person name="O'Sullivan O."/>
            <person name="Ritari J."/>
            <person name="Douillard F.P."/>
            <person name="Paul Ross R."/>
            <person name="Yang R."/>
            <person name="Briner A.E."/>
            <person name="Felis G.E."/>
            <person name="de Vos W.M."/>
            <person name="Barrangou R."/>
            <person name="Klaenhammer T.R."/>
            <person name="Caufield P.W."/>
            <person name="Cui Y."/>
            <person name="Zhang H."/>
            <person name="O'Toole P.W."/>
        </authorList>
    </citation>
    <scope>NUCLEOTIDE SEQUENCE [LARGE SCALE GENOMIC DNA]</scope>
    <source>
        <strain evidence="1 2">DSM 12744</strain>
    </source>
</reference>
<dbReference type="PANTHER" id="PTHR48098:SF1">
    <property type="entry name" value="DIACYLGLYCEROL ACYLTRANSFERASE_MYCOLYLTRANSFERASE AG85A"/>
    <property type="match status" value="1"/>
</dbReference>
<dbReference type="GO" id="GO:0016747">
    <property type="term" value="F:acyltransferase activity, transferring groups other than amino-acyl groups"/>
    <property type="evidence" value="ECO:0007669"/>
    <property type="project" value="TreeGrafter"/>
</dbReference>